<reference evidence="3" key="1">
    <citation type="submission" date="2017-06" db="EMBL/GenBank/DDBJ databases">
        <authorList>
            <person name="Varghese N."/>
            <person name="Submissions S."/>
        </authorList>
    </citation>
    <scope>NUCLEOTIDE SEQUENCE [LARGE SCALE GENOMIC DNA]</scope>
    <source>
        <strain evidence="3">DSM 137</strain>
    </source>
</reference>
<dbReference type="AlphaFoldDB" id="A0A212QLE5"/>
<dbReference type="OrthoDB" id="8553452at2"/>
<evidence type="ECO:0000313" key="3">
    <source>
        <dbReference type="Proteomes" id="UP000198418"/>
    </source>
</evidence>
<proteinExistence type="predicted"/>
<evidence type="ECO:0000256" key="1">
    <source>
        <dbReference type="SAM" id="MobiDB-lite"/>
    </source>
</evidence>
<organism evidence="2 3">
    <name type="scientific">Rhodoblastus acidophilus</name>
    <name type="common">Rhodopseudomonas acidophila</name>
    <dbReference type="NCBI Taxonomy" id="1074"/>
    <lineage>
        <taxon>Bacteria</taxon>
        <taxon>Pseudomonadati</taxon>
        <taxon>Pseudomonadota</taxon>
        <taxon>Alphaproteobacteria</taxon>
        <taxon>Hyphomicrobiales</taxon>
        <taxon>Rhodoblastaceae</taxon>
        <taxon>Rhodoblastus</taxon>
    </lineage>
</organism>
<keyword evidence="3" id="KW-1185">Reference proteome</keyword>
<feature type="compositionally biased region" description="Polar residues" evidence="1">
    <location>
        <begin position="105"/>
        <end position="117"/>
    </location>
</feature>
<evidence type="ECO:0000313" key="2">
    <source>
        <dbReference type="EMBL" id="SNB60175.1"/>
    </source>
</evidence>
<feature type="region of interest" description="Disordered" evidence="1">
    <location>
        <begin position="95"/>
        <end position="126"/>
    </location>
</feature>
<dbReference type="RefSeq" id="WP_088519182.1">
    <property type="nucleotide sequence ID" value="NZ_FYDG01000001.1"/>
</dbReference>
<dbReference type="EMBL" id="FYDG01000001">
    <property type="protein sequence ID" value="SNB60175.1"/>
    <property type="molecule type" value="Genomic_DNA"/>
</dbReference>
<sequence>MNCVRHEICRRILLPLREKVARADRRETDEGGGAAIRLAQLGLPPLRGPRDAEMLKIGATFLAKGVSLWLILQEAGIEGANVPLFKADWDESLHPRDPKGRFATTGASADQNGSENANKPDHRGPWSAAVDAASEWLQAPVPEYDQDTGEQVGTRPRWRAIVTSPIVVGAAGAAALLGGEALLAPAAAEAAVPYGFANAREFSQFGSALHDALTEAGYADAQGIMQGSAVTGMSYRAGAAFDAGRLSDFDIALAGDKLFQVAQDAGIALRSAGTRTGPLDEAALEKLGLSNVSMQLSQQAGRPVNFMIYNSTSTAISRAPSIVVPR</sequence>
<gene>
    <name evidence="2" type="ORF">SAMN06265338_101746</name>
</gene>
<dbReference type="Proteomes" id="UP000198418">
    <property type="component" value="Unassembled WGS sequence"/>
</dbReference>
<name>A0A212QLE5_RHOAC</name>
<accession>A0A212QLE5</accession>
<protein>
    <submittedName>
        <fullName evidence="2">Uncharacterized protein</fullName>
    </submittedName>
</protein>